<keyword evidence="2" id="KW-1185">Reference proteome</keyword>
<evidence type="ECO:0000313" key="1">
    <source>
        <dbReference type="EMBL" id="PIE96662.1"/>
    </source>
</evidence>
<dbReference type="EMBL" id="NWUW01000002">
    <property type="protein sequence ID" value="PIE96662.1"/>
    <property type="molecule type" value="Genomic_DNA"/>
</dbReference>
<protein>
    <recommendedName>
        <fullName evidence="3">Replication protein</fullName>
    </recommendedName>
</protein>
<sequence>MKMTTDNYIQIPNVAFGFGTEYKLNNDELKVFAYLQFMKNVGTMNIRTHVTIIVEDLEWATSKASRDNARAGKALEGLRDKGYITLSFNGDVKKNALAIEINDEMKKETAERKVDWKQNPFKFKGFTPIKSSEYNLAGGNNYNLTVMAYHNWRNNAQFEYAICDKEWCEVLELGMTRTREIINDCAFLTKVSGKRYQDETGQWKQETNQYVKSTSIKTNLKETETTNKNLSFLEREKEKVTDLLVKFDDVVFREIFDKKVKFDWKGYRAWTETKCDIVKQAGAKKFEILEKAGQGWVREKLETEYQDYLSNQKQVEAHFKRMEAQMGQEDCVDMEEWQKQQAKRRAEKKAKEPKWDFFDECM</sequence>
<accession>A0A2G6QII7</accession>
<dbReference type="AlphaFoldDB" id="A0A2G6QII7"/>
<proteinExistence type="predicted"/>
<evidence type="ECO:0000313" key="2">
    <source>
        <dbReference type="Proteomes" id="UP000228484"/>
    </source>
</evidence>
<comment type="caution">
    <text evidence="1">The sequence shown here is derived from an EMBL/GenBank/DDBJ whole genome shotgun (WGS) entry which is preliminary data.</text>
</comment>
<organism evidence="1 2">
    <name type="scientific">Bacillus fungorum</name>
    <dbReference type="NCBI Taxonomy" id="2039284"/>
    <lineage>
        <taxon>Bacteria</taxon>
        <taxon>Bacillati</taxon>
        <taxon>Bacillota</taxon>
        <taxon>Bacilli</taxon>
        <taxon>Bacillales</taxon>
        <taxon>Bacillaceae</taxon>
        <taxon>Bacillus</taxon>
    </lineage>
</organism>
<evidence type="ECO:0008006" key="3">
    <source>
        <dbReference type="Google" id="ProtNLM"/>
    </source>
</evidence>
<gene>
    <name evidence="1" type="ORF">CO726_04255</name>
</gene>
<name>A0A2G6QII7_9BACI</name>
<dbReference type="RefSeq" id="WP_099683402.1">
    <property type="nucleotide sequence ID" value="NZ_NWUW01000002.1"/>
</dbReference>
<reference evidence="1 2" key="1">
    <citation type="submission" date="2017-09" db="EMBL/GenBank/DDBJ databases">
        <title>Biocontrol bacteria screening and application from spent mushroom substrate.</title>
        <authorList>
            <person name="Sun X."/>
        </authorList>
    </citation>
    <scope>NUCLEOTIDE SEQUENCE [LARGE SCALE GENOMIC DNA]</scope>
    <source>
        <strain evidence="1 2">100374</strain>
    </source>
</reference>
<dbReference type="Proteomes" id="UP000228484">
    <property type="component" value="Unassembled WGS sequence"/>
</dbReference>